<keyword evidence="1" id="KW-0472">Membrane</keyword>
<sequence length="39" mass="4150">MPVRSVPRTSNLLSEFALAIIGTLGLGLPIALLIIWICS</sequence>
<keyword evidence="1" id="KW-0812">Transmembrane</keyword>
<dbReference type="EMBL" id="FNTI01000001">
    <property type="protein sequence ID" value="SEE45881.1"/>
    <property type="molecule type" value="Genomic_DNA"/>
</dbReference>
<protein>
    <submittedName>
        <fullName evidence="2">Uncharacterized protein</fullName>
    </submittedName>
</protein>
<evidence type="ECO:0000313" key="2">
    <source>
        <dbReference type="EMBL" id="SEE45881.1"/>
    </source>
</evidence>
<gene>
    <name evidence="2" type="ORF">SAMN05444171_7570</name>
</gene>
<evidence type="ECO:0000256" key="1">
    <source>
        <dbReference type="SAM" id="Phobius"/>
    </source>
</evidence>
<proteinExistence type="predicted"/>
<keyword evidence="1" id="KW-1133">Transmembrane helix</keyword>
<name>A0A1M7IXW4_9BRAD</name>
<evidence type="ECO:0000313" key="3">
    <source>
        <dbReference type="Proteomes" id="UP000183208"/>
    </source>
</evidence>
<reference evidence="2 3" key="1">
    <citation type="submission" date="2016-10" db="EMBL/GenBank/DDBJ databases">
        <authorList>
            <person name="de Groot N.N."/>
        </authorList>
    </citation>
    <scope>NUCLEOTIDE SEQUENCE [LARGE SCALE GENOMIC DNA]</scope>
    <source>
        <strain evidence="2 3">GAS522</strain>
    </source>
</reference>
<dbReference type="Proteomes" id="UP000183208">
    <property type="component" value="Unassembled WGS sequence"/>
</dbReference>
<accession>A0A1M7IXW4</accession>
<feature type="transmembrane region" description="Helical" evidence="1">
    <location>
        <begin position="16"/>
        <end position="38"/>
    </location>
</feature>
<dbReference type="AlphaFoldDB" id="A0A1M7IXW4"/>
<organism evidence="2 3">
    <name type="scientific">Bradyrhizobium lablabi</name>
    <dbReference type="NCBI Taxonomy" id="722472"/>
    <lineage>
        <taxon>Bacteria</taxon>
        <taxon>Pseudomonadati</taxon>
        <taxon>Pseudomonadota</taxon>
        <taxon>Alphaproteobacteria</taxon>
        <taxon>Hyphomicrobiales</taxon>
        <taxon>Nitrobacteraceae</taxon>
        <taxon>Bradyrhizobium</taxon>
    </lineage>
</organism>